<keyword evidence="3" id="KW-1185">Reference proteome</keyword>
<dbReference type="EMBL" id="BQXS01011252">
    <property type="protein sequence ID" value="GKT36561.1"/>
    <property type="molecule type" value="Genomic_DNA"/>
</dbReference>
<feature type="region of interest" description="Disordered" evidence="1">
    <location>
        <begin position="1261"/>
        <end position="1288"/>
    </location>
</feature>
<feature type="region of interest" description="Disordered" evidence="1">
    <location>
        <begin position="358"/>
        <end position="398"/>
    </location>
</feature>
<proteinExistence type="predicted"/>
<sequence length="1700" mass="192568">MSHFSDSSETSFKTCDELSDVTIVYSCDEYFPVDVDTLEDSNDDFFNNPFYLEHMKLSPVTSPEYDLLSIMDKLPEFVIAALLRISSRYYSLSVNGTFLSHNLPKSCTFSVESMIQDDKAIQDHPTGYEETEDVYKDGFKDHIGENLSAIAPKHACSSFSAQSPILLSPSNSLPAPCFLFTLMTLNNPQKYPFEKLVRSLLHQCCFVSSKSSQKDVYNVREILGQTDIDFGVIINDVCEVILGLFLVHGGYIGSHGHSYRTETSIHHSFFVSAINVFFSLFPIYSSIQTLTDACIASKQRVTSTNIEFVLSVLASYAIFEDLSSKDHTYQSDNNNKEDSQLGIIIEFIETILGYNEKQKEDDQVKDEKEEEEEEEEGWKDESLSESKEEKEEEEGKEIAIEESSISAKLKTTIIKPVSMKFKIFLRKLMAIYRSRPYLDSISTISTFSELINNGLRGAINSCLRKMSSSLGLSFLPLSLSSPHVSPSHLSLHELFLESESPLSVIDDETESCLSSPHVSPSHLSLHELFLESESPLSVIDDETESWSSEDSEEYESTSDSFSSESLRRKPINSLSKEEDGRRRKESKKRAKKRQQKVLTFVDRLNELDRFIYRNDQIESSYSSSCKKTGDSFLNYNDELRAFYVCQSIFFRIWKQEYESSTFLDDSPGKSDHSMRVSDRYIILHDEPEQRRRAEIESDPGYYHINSVHYHQIRSSIWGFPCDGIKSKETLSKGEENNSVTIPAIFSLAEKVLNLSSQATQPRPSSIVSNSDEHGLISDEYECFIMNIAFPNVVLFHEKHIEEKKIEEKTRDVILNNTNSDQDVDKSLSIAQYISSELQRLTQPEAGALKPREDIRCHIFNSALSPQLFSLLMEAFMKNDQQESESRIFIHSMCILVSYILSVKTLQQQTLSKEIESNNSMPLVRTCKYIFSLIMNDTSKMGNNIYIPYLVDYYSNNIRDKLISLSSDAGMTHHYKYLLDSVDVATMSWFYSHLIPHFPLDFSLSDVFQRLNIPHSFSSFSLSLPKSLFILVDSRGKGKDVVSRLREQGLQRSESCGRFDESSCLLSALLILCDRGREMIVDSLKCFFAHQPCEESPSRSVDEFYNAGRLMISESLLRVFVDYLCDFILHIPNNSHIYTYNASVWLSRAIISKGIHQELHQGEDEEKEDGQNALMDIVRYIVEFIVERMTATNDQETLLLWKMVKICKISKFERYLCIEHVILDTHSFLPPSSLYALDSPEHSSDLISIILSHNNTVTSSQLSASQRSIDGAGQELEEEEDSYSSSSSSSIHLMNIPSISKGGIGVGSAIGTAASNINQYGVSSDSNSKNSSNISVLFGALSYSDICLFNSSLMHPLTLSMLHSHICEHIINLVKNSSTCSSDYASTKSLDFQQHPSVTHVVARSSSGSVFFPRELPSSFSDTTSLSSSFSFDSIFGSESNKNQDRMSLSYSQKRRQALCKNVDTLLKRCFALCSSSFSSPSPDSTMLSHLYSSIQLIYKGVVAQHPCKPVCRVPQLYNSEKEREMVKNMVVLGGIGIAQVVQVLDHSLWSSDMVFSTSQSQNILSLSKLKWISGDESASCEYNRKRLGRRMHKSASFAEWTWKKGAKEMKDEEEEEEEEGEEEEMGHESCVFDFNFNTCSFPLSNAINSTIRNIITKNNQLLFLPIEPEKMYSYIKTHSLLESLLHTSFLFTSLCYSDVH</sequence>
<evidence type="ECO:0000313" key="3">
    <source>
        <dbReference type="Proteomes" id="UP001057375"/>
    </source>
</evidence>
<feature type="compositionally biased region" description="Basic and acidic residues" evidence="1">
    <location>
        <begin position="358"/>
        <end position="367"/>
    </location>
</feature>
<gene>
    <name evidence="2" type="ORF">ADUPG1_009504</name>
</gene>
<organism evidence="2 3">
    <name type="scientific">Aduncisulcus paluster</name>
    <dbReference type="NCBI Taxonomy" id="2918883"/>
    <lineage>
        <taxon>Eukaryota</taxon>
        <taxon>Metamonada</taxon>
        <taxon>Carpediemonas-like organisms</taxon>
        <taxon>Aduncisulcus</taxon>
    </lineage>
</organism>
<feature type="compositionally biased region" description="Acidic residues" evidence="1">
    <location>
        <begin position="1611"/>
        <end position="1625"/>
    </location>
</feature>
<feature type="non-terminal residue" evidence="2">
    <location>
        <position position="1700"/>
    </location>
</feature>
<name>A0ABQ5KX21_9EUKA</name>
<evidence type="ECO:0000256" key="1">
    <source>
        <dbReference type="SAM" id="MobiDB-lite"/>
    </source>
</evidence>
<comment type="caution">
    <text evidence="2">The sequence shown here is derived from an EMBL/GenBank/DDBJ whole genome shotgun (WGS) entry which is preliminary data.</text>
</comment>
<accession>A0ABQ5KX21</accession>
<feature type="compositionally biased region" description="Basic residues" evidence="1">
    <location>
        <begin position="583"/>
        <end position="594"/>
    </location>
</feature>
<feature type="compositionally biased region" description="Acidic residues" evidence="1">
    <location>
        <begin position="368"/>
        <end position="378"/>
    </location>
</feature>
<protein>
    <submittedName>
        <fullName evidence="2">Uncharacterized protein</fullName>
    </submittedName>
</protein>
<feature type="compositionally biased region" description="Basic and acidic residues" evidence="1">
    <location>
        <begin position="379"/>
        <end position="389"/>
    </location>
</feature>
<reference evidence="2" key="1">
    <citation type="submission" date="2022-03" db="EMBL/GenBank/DDBJ databases">
        <title>Draft genome sequence of Aduncisulcus paluster, a free-living microaerophilic Fornicata.</title>
        <authorList>
            <person name="Yuyama I."/>
            <person name="Kume K."/>
            <person name="Tamura T."/>
            <person name="Inagaki Y."/>
            <person name="Hashimoto T."/>
        </authorList>
    </citation>
    <scope>NUCLEOTIDE SEQUENCE</scope>
    <source>
        <strain evidence="2">NY0171</strain>
    </source>
</reference>
<feature type="region of interest" description="Disordered" evidence="1">
    <location>
        <begin position="541"/>
        <end position="594"/>
    </location>
</feature>
<dbReference type="Proteomes" id="UP001057375">
    <property type="component" value="Unassembled WGS sequence"/>
</dbReference>
<feature type="region of interest" description="Disordered" evidence="1">
    <location>
        <begin position="1605"/>
        <end position="1627"/>
    </location>
</feature>
<feature type="compositionally biased region" description="Acidic residues" evidence="1">
    <location>
        <begin position="541"/>
        <end position="556"/>
    </location>
</feature>
<evidence type="ECO:0000313" key="2">
    <source>
        <dbReference type="EMBL" id="GKT36561.1"/>
    </source>
</evidence>